<dbReference type="Gene3D" id="2.60.120.260">
    <property type="entry name" value="Galactose-binding domain-like"/>
    <property type="match status" value="1"/>
</dbReference>
<dbReference type="RefSeq" id="WP_090657392.1">
    <property type="nucleotide sequence ID" value="NZ_FOXQ01000004.1"/>
</dbReference>
<evidence type="ECO:0000313" key="2">
    <source>
        <dbReference type="Proteomes" id="UP000199031"/>
    </source>
</evidence>
<accession>A0A1I5V1H6</accession>
<proteinExistence type="predicted"/>
<keyword evidence="2" id="KW-1185">Reference proteome</keyword>
<dbReference type="Pfam" id="PF13585">
    <property type="entry name" value="CHU_C"/>
    <property type="match status" value="1"/>
</dbReference>
<gene>
    <name evidence="1" type="ORF">SAMN05444277_104153</name>
</gene>
<dbReference type="Proteomes" id="UP000199031">
    <property type="component" value="Unassembled WGS sequence"/>
</dbReference>
<dbReference type="Gene3D" id="2.60.40.2700">
    <property type="match status" value="1"/>
</dbReference>
<organism evidence="1 2">
    <name type="scientific">Parafilimonas terrae</name>
    <dbReference type="NCBI Taxonomy" id="1465490"/>
    <lineage>
        <taxon>Bacteria</taxon>
        <taxon>Pseudomonadati</taxon>
        <taxon>Bacteroidota</taxon>
        <taxon>Chitinophagia</taxon>
        <taxon>Chitinophagales</taxon>
        <taxon>Chitinophagaceae</taxon>
        <taxon>Parafilimonas</taxon>
    </lineage>
</organism>
<dbReference type="NCBIfam" id="TIGR04131">
    <property type="entry name" value="Bac_Flav_CTERM"/>
    <property type="match status" value="1"/>
</dbReference>
<dbReference type="InterPro" id="IPR026341">
    <property type="entry name" value="T9SS_type_B"/>
</dbReference>
<evidence type="ECO:0000313" key="1">
    <source>
        <dbReference type="EMBL" id="SFQ01328.1"/>
    </source>
</evidence>
<sequence>MNKTSFLRFVLYTGIYFLPFKTIQCQVCTGSLGDLAVNITFGNGAGSASSYVPASGYTYISSDCPDDGFYTITNSTSSCFGNTWHTVAKDHTGNGNFMLVNASIEPGDFFLTNVTNLCPNTTYEFSAWICNVMMPENSIMPDVVFTIEQPDGTILGSYDSGPIPVTHSPEWVKYGLLFTTPADNATIVLRMRNNSPGGYGNDLALDDIGFRPCGPQVSAFIRDNADTVNLCEGDTVPTYYFSGNASSAYQNPFYQWQTSINEGESWQDIAGATGTTYASTPPSAVGKYWYRLTVTDEAFAGTTSCRIASNLLKITIHPKPWADAGADRIYIKDFPVTLNGTATGEDVSFMWKPPLYIDDAASLNPIVTPPADMIYTLAVQSAYNCKSSDDVQVKVADAIFVPNAFTPNNDGLNDYWKIPYLDIGLAADVKVFNRWGKMVYHVAAAPVSWNGKVNGIDQPSGTYIYMITFKDNKLPQLKGTFTLIR</sequence>
<dbReference type="EMBL" id="FOXQ01000004">
    <property type="protein sequence ID" value="SFQ01328.1"/>
    <property type="molecule type" value="Genomic_DNA"/>
</dbReference>
<dbReference type="OrthoDB" id="1652165at2"/>
<dbReference type="AlphaFoldDB" id="A0A1I5V1H6"/>
<dbReference type="STRING" id="1465490.SAMN05444277_104153"/>
<name>A0A1I5V1H6_9BACT</name>
<protein>
    <submittedName>
        <fullName evidence="1">Gliding motility-associated C-terminal domain-containing protein</fullName>
    </submittedName>
</protein>
<reference evidence="1 2" key="1">
    <citation type="submission" date="2016-10" db="EMBL/GenBank/DDBJ databases">
        <authorList>
            <person name="de Groot N.N."/>
        </authorList>
    </citation>
    <scope>NUCLEOTIDE SEQUENCE [LARGE SCALE GENOMIC DNA]</scope>
    <source>
        <strain evidence="1 2">DSM 28286</strain>
    </source>
</reference>